<dbReference type="EMBL" id="CACRSS010000002">
    <property type="protein sequence ID" value="VYS79278.1"/>
    <property type="molecule type" value="Genomic_DNA"/>
</dbReference>
<dbReference type="Pfam" id="PF04932">
    <property type="entry name" value="Wzy_C"/>
    <property type="match status" value="1"/>
</dbReference>
<dbReference type="RefSeq" id="WP_156340770.1">
    <property type="nucleotide sequence ID" value="NZ_CACRSS010000002.1"/>
</dbReference>
<accession>A0A6N2RFK3</accession>
<evidence type="ECO:0000256" key="2">
    <source>
        <dbReference type="ARBA" id="ARBA00022692"/>
    </source>
</evidence>
<proteinExistence type="predicted"/>
<feature type="transmembrane region" description="Helical" evidence="5">
    <location>
        <begin position="278"/>
        <end position="296"/>
    </location>
</feature>
<feature type="transmembrane region" description="Helical" evidence="5">
    <location>
        <begin position="215"/>
        <end position="233"/>
    </location>
</feature>
<feature type="transmembrane region" description="Helical" evidence="5">
    <location>
        <begin position="76"/>
        <end position="92"/>
    </location>
</feature>
<organism evidence="7">
    <name type="scientific">Akkermansia muciniphila</name>
    <dbReference type="NCBI Taxonomy" id="239935"/>
    <lineage>
        <taxon>Bacteria</taxon>
        <taxon>Pseudomonadati</taxon>
        <taxon>Verrucomicrobiota</taxon>
        <taxon>Verrucomicrobiia</taxon>
        <taxon>Verrucomicrobiales</taxon>
        <taxon>Akkermansiaceae</taxon>
        <taxon>Akkermansia</taxon>
    </lineage>
</organism>
<evidence type="ECO:0000256" key="5">
    <source>
        <dbReference type="SAM" id="Phobius"/>
    </source>
</evidence>
<feature type="domain" description="O-antigen ligase-related" evidence="6">
    <location>
        <begin position="245"/>
        <end position="411"/>
    </location>
</feature>
<comment type="subcellular location">
    <subcellularLocation>
        <location evidence="1">Membrane</location>
        <topology evidence="1">Multi-pass membrane protein</topology>
    </subcellularLocation>
</comment>
<evidence type="ECO:0000256" key="3">
    <source>
        <dbReference type="ARBA" id="ARBA00022989"/>
    </source>
</evidence>
<dbReference type="InterPro" id="IPR007016">
    <property type="entry name" value="O-antigen_ligase-rel_domated"/>
</dbReference>
<feature type="transmembrane region" description="Helical" evidence="5">
    <location>
        <begin position="31"/>
        <end position="48"/>
    </location>
</feature>
<sequence>MNGNLFKIVLISVVAILLAIIGGVMSADGDPFSIALAVSPFLLAVLFLMKEKVWYLWIWLPLLFLPIPELKDYAPLFAYGITIPFYLWNAMLKRSTLTWNAAPLLDAVILVLFMHVGYVFLSHPFGLGLNVLEDYYGGKGYVLFLQALLAYLCLSSLKTTSNELGKVLQWAVFLTIIFTLVSTAQGILSPNSAGANPAAAAVSASAASEDTRQSTFLQISLLAVQLLIINYSVWQMIKRPWWGALLVLGTIGVLFSGFRSFIAQLLLLFFTISLIYKRWFFCILVPIFGMLLLLLLSSSGMLHSFPYGIQRTLSALPFLDVSMQARVNAEASMTWRFEMWEWALDDREHFIQDKVFGDGFSRDISIVKANIYEEAYNLSQGQSSFAWNGLWHSGPISTIQTLGYVGLSLYLILSVIGMTYAWIVSRIYRNHKYKLGILYVSTVYFIKPLTFLLIFGDSTTISMDIISLAIIKVLFSCAKKEGLYISLHVRKEYMPLIIRKTEAKPQPAAAPAISA</sequence>
<feature type="transmembrane region" description="Helical" evidence="5">
    <location>
        <begin position="104"/>
        <end position="121"/>
    </location>
</feature>
<feature type="transmembrane region" description="Helical" evidence="5">
    <location>
        <begin position="53"/>
        <end position="70"/>
    </location>
</feature>
<feature type="transmembrane region" description="Helical" evidence="5">
    <location>
        <begin position="167"/>
        <end position="188"/>
    </location>
</feature>
<evidence type="ECO:0000256" key="1">
    <source>
        <dbReference type="ARBA" id="ARBA00004141"/>
    </source>
</evidence>
<evidence type="ECO:0000259" key="6">
    <source>
        <dbReference type="Pfam" id="PF04932"/>
    </source>
</evidence>
<keyword evidence="3 5" id="KW-1133">Transmembrane helix</keyword>
<feature type="transmembrane region" description="Helical" evidence="5">
    <location>
        <begin position="245"/>
        <end position="272"/>
    </location>
</feature>
<feature type="transmembrane region" description="Helical" evidence="5">
    <location>
        <begin position="402"/>
        <end position="423"/>
    </location>
</feature>
<dbReference type="GO" id="GO:0016020">
    <property type="term" value="C:membrane"/>
    <property type="evidence" value="ECO:0007669"/>
    <property type="project" value="UniProtKB-SubCell"/>
</dbReference>
<dbReference type="AlphaFoldDB" id="A0A6N2RFK3"/>
<gene>
    <name evidence="7" type="ORF">AMLFYP55_01590</name>
</gene>
<feature type="transmembrane region" description="Helical" evidence="5">
    <location>
        <begin position="435"/>
        <end position="455"/>
    </location>
</feature>
<feature type="transmembrane region" description="Helical" evidence="5">
    <location>
        <begin position="141"/>
        <end position="160"/>
    </location>
</feature>
<evidence type="ECO:0000313" key="7">
    <source>
        <dbReference type="EMBL" id="VYS79278.1"/>
    </source>
</evidence>
<keyword evidence="2 5" id="KW-0812">Transmembrane</keyword>
<keyword evidence="4 5" id="KW-0472">Membrane</keyword>
<evidence type="ECO:0000256" key="4">
    <source>
        <dbReference type="ARBA" id="ARBA00023136"/>
    </source>
</evidence>
<feature type="transmembrane region" description="Helical" evidence="5">
    <location>
        <begin position="5"/>
        <end position="25"/>
    </location>
</feature>
<reference evidence="7" key="1">
    <citation type="submission" date="2019-11" db="EMBL/GenBank/DDBJ databases">
        <authorList>
            <person name="Feng L."/>
        </authorList>
    </citation>
    <scope>NUCLEOTIDE SEQUENCE</scope>
    <source>
        <strain evidence="7">AMuciniphilaLFYP55</strain>
    </source>
</reference>
<name>A0A6N2RFK3_9BACT</name>
<protein>
    <recommendedName>
        <fullName evidence="6">O-antigen ligase-related domain-containing protein</fullName>
    </recommendedName>
</protein>